<dbReference type="Gene3D" id="3.30.559.10">
    <property type="entry name" value="Chloramphenicol acetyltransferase-like domain"/>
    <property type="match status" value="1"/>
</dbReference>
<dbReference type="OMA" id="WHEVAHA"/>
<keyword evidence="1" id="KW-0596">Phosphopantetheine</keyword>
<evidence type="ECO:0000256" key="3">
    <source>
        <dbReference type="ARBA" id="ARBA00029454"/>
    </source>
</evidence>
<dbReference type="OrthoDB" id="416786at2759"/>
<evidence type="ECO:0000256" key="2">
    <source>
        <dbReference type="ARBA" id="ARBA00022553"/>
    </source>
</evidence>
<gene>
    <name evidence="6" type="ORF">FCULG_00009141</name>
</gene>
<keyword evidence="2" id="KW-0597">Phosphoprotein</keyword>
<accession>A0A2T4GGN8</accession>
<dbReference type="CDD" id="cd19542">
    <property type="entry name" value="CT_NRPS-like"/>
    <property type="match status" value="1"/>
</dbReference>
<dbReference type="SUPFAM" id="SSF56801">
    <property type="entry name" value="Acetyl-CoA synthetase-like"/>
    <property type="match status" value="1"/>
</dbReference>
<organism evidence="6 7">
    <name type="scientific">Fusarium culmorum</name>
    <dbReference type="NCBI Taxonomy" id="5516"/>
    <lineage>
        <taxon>Eukaryota</taxon>
        <taxon>Fungi</taxon>
        <taxon>Dikarya</taxon>
        <taxon>Ascomycota</taxon>
        <taxon>Pezizomycotina</taxon>
        <taxon>Sordariomycetes</taxon>
        <taxon>Hypocreomycetidae</taxon>
        <taxon>Hypocreales</taxon>
        <taxon>Nectriaceae</taxon>
        <taxon>Fusarium</taxon>
    </lineage>
</organism>
<dbReference type="GO" id="GO:0003824">
    <property type="term" value="F:catalytic activity"/>
    <property type="evidence" value="ECO:0007669"/>
    <property type="project" value="InterPro"/>
</dbReference>
<keyword evidence="7" id="KW-1185">Reference proteome</keyword>
<comment type="similarity">
    <text evidence="3">Belongs to the NRP synthetase family.</text>
</comment>
<evidence type="ECO:0000313" key="7">
    <source>
        <dbReference type="Proteomes" id="UP000241587"/>
    </source>
</evidence>
<comment type="caution">
    <text evidence="6">The sequence shown here is derived from an EMBL/GenBank/DDBJ whole genome shotgun (WGS) entry which is preliminary data.</text>
</comment>
<dbReference type="Pfam" id="PF00668">
    <property type="entry name" value="Condensation"/>
    <property type="match status" value="1"/>
</dbReference>
<dbReference type="PANTHER" id="PTHR45398:SF1">
    <property type="entry name" value="ENZYME, PUTATIVE (JCVI)-RELATED"/>
    <property type="match status" value="1"/>
</dbReference>
<evidence type="ECO:0000259" key="5">
    <source>
        <dbReference type="Pfam" id="PF00668"/>
    </source>
</evidence>
<dbReference type="Gene3D" id="3.30.559.30">
    <property type="entry name" value="Nonribosomal peptide synthetase, condensation domain"/>
    <property type="match status" value="2"/>
</dbReference>
<dbReference type="AlphaFoldDB" id="A0A2T4GGN8"/>
<feature type="domain" description="Condensation" evidence="5">
    <location>
        <begin position="228"/>
        <end position="660"/>
    </location>
</feature>
<sequence>MIASMIRAFGQIFTDRPAPTVFAEGHGREPWRQDLDVSRTVGWFTTIYPVSAGDYKSPIDLLCKTKDRRKSIPNNGWSYLTSSYHNTKGRETFRAHENMEVLFNYLGNNTTSFNKGSILDPTTEFDDIASFTQSNVPRLALFEINAAVEDAKLQLSFAWSRHLGRQDEISRWVTGVQDSLLFYAMTLPDAIPRMTLSDFPLLPLSEQSLLKMVEDVKIRSGLQEPIIEAAYPSTPVQDGILLGQMKDNSNYGINFQWKMSSRNLARPMTTESIARAWGLLVKHHQILRTVFIPSVRPQGIYDQVVVSNLEASITIIESTERLDVTRPVNTEHTDTLHSTKSPLHSLELYYSDVDEVTCQLSISHALVDGTSMALLLEQLISNVADVKVERALSLPFQAYVERMHSHSTETIVELWKERLAGLTPCHISQDSYGGGTRGTYPDSVEISLDKGLCRSIFDFSRTFSLTPATIFQLAWGLVLRAYTNSDDVCFGYLSSDRDMPLDGIEEAIGPYISMLISRISLSHDTALMKAMKSLQQDYLNIKEHQGASLASIQHALGLSDKPLFNTVLSIQRQRPGRSLSMEDIAFESISKNDPTEYAYVVNIFMDGEEGISLDLSHWRHEISPEMASSVAHSLVQAITLAIEKPEERMAAISVCSALDMEAQQAWNKPHDPPIAETCLHARLSEQAEQIPASQAITAADADLSYAALEELSTKLAAHLKQLGVSKEVLVPIYFEKSALAIVCMLAILKSGGAIVPLDPSHPQNGSQPLFEQLVPS</sequence>
<name>A0A2T4GGN8_FUSCU</name>
<evidence type="ECO:0000259" key="4">
    <source>
        <dbReference type="Pfam" id="PF00501"/>
    </source>
</evidence>
<dbReference type="InterPro" id="IPR023213">
    <property type="entry name" value="CAT-like_dom_sf"/>
</dbReference>
<dbReference type="PANTHER" id="PTHR45398">
    <property type="match status" value="1"/>
</dbReference>
<dbReference type="EMBL" id="PVEM01000016">
    <property type="protein sequence ID" value="PTD02744.1"/>
    <property type="molecule type" value="Genomic_DNA"/>
</dbReference>
<dbReference type="SUPFAM" id="SSF52777">
    <property type="entry name" value="CoA-dependent acyltransferases"/>
    <property type="match status" value="3"/>
</dbReference>
<proteinExistence type="inferred from homology"/>
<dbReference type="Pfam" id="PF00501">
    <property type="entry name" value="AMP-binding"/>
    <property type="match status" value="1"/>
</dbReference>
<dbReference type="InterPro" id="IPR000873">
    <property type="entry name" value="AMP-dep_synth/lig_dom"/>
</dbReference>
<reference evidence="6 7" key="1">
    <citation type="submission" date="2018-02" db="EMBL/GenBank/DDBJ databases">
        <title>Fusarium culmorum secondary metabolites in fungal-bacterial-plant interactions.</title>
        <authorList>
            <person name="Schmidt R."/>
        </authorList>
    </citation>
    <scope>NUCLEOTIDE SEQUENCE [LARGE SCALE GENOMIC DNA]</scope>
    <source>
        <strain evidence="6 7">PV</strain>
    </source>
</reference>
<dbReference type="InterPro" id="IPR001242">
    <property type="entry name" value="Condensation_dom"/>
</dbReference>
<evidence type="ECO:0000313" key="6">
    <source>
        <dbReference type="EMBL" id="PTD02744.1"/>
    </source>
</evidence>
<protein>
    <submittedName>
        <fullName evidence="6">Nonribosomal peptide synthetase 12</fullName>
    </submittedName>
</protein>
<dbReference type="Proteomes" id="UP000241587">
    <property type="component" value="Unassembled WGS sequence"/>
</dbReference>
<feature type="domain" description="AMP-dependent synthetase/ligase" evidence="4">
    <location>
        <begin position="684"/>
        <end position="763"/>
    </location>
</feature>
<dbReference type="Gene3D" id="3.40.50.980">
    <property type="match status" value="2"/>
</dbReference>
<evidence type="ECO:0000256" key="1">
    <source>
        <dbReference type="ARBA" id="ARBA00022450"/>
    </source>
</evidence>